<dbReference type="InterPro" id="IPR036305">
    <property type="entry name" value="RGS_sf"/>
</dbReference>
<dbReference type="Pfam" id="PF00615">
    <property type="entry name" value="RGS"/>
    <property type="match status" value="1"/>
</dbReference>
<protein>
    <recommendedName>
        <fullName evidence="1">RGS domain-containing protein</fullName>
    </recommendedName>
</protein>
<evidence type="ECO:0000313" key="2">
    <source>
        <dbReference type="EMBL" id="KAG2386847.1"/>
    </source>
</evidence>
<dbReference type="EMBL" id="PYSW02000014">
    <property type="protein sequence ID" value="KAG2386847.1"/>
    <property type="molecule type" value="Genomic_DNA"/>
</dbReference>
<name>A0AA88KQX3_NAELO</name>
<evidence type="ECO:0000259" key="1">
    <source>
        <dbReference type="Pfam" id="PF00615"/>
    </source>
</evidence>
<comment type="caution">
    <text evidence="2">The sequence shown here is derived from an EMBL/GenBank/DDBJ whole genome shotgun (WGS) entry which is preliminary data.</text>
</comment>
<dbReference type="Gene3D" id="1.10.167.10">
    <property type="entry name" value="Regulator of G-protein Signalling 4, domain 2"/>
    <property type="match status" value="1"/>
</dbReference>
<dbReference type="RefSeq" id="XP_044550839.1">
    <property type="nucleotide sequence ID" value="XM_044691238.1"/>
</dbReference>
<dbReference type="GeneID" id="68094338"/>
<sequence length="154" mass="18289">MKKGQTKEYKTTLLDEYIEMLIQDKNKDLSQLFRLYCEKSLALENVLLMDTLVHMKRKSTSIPIEALKEIQEQFLAPFSTYEVNVPMKVKRSIIDAMDDASKKNLQKVNTEILNEIMVETEYNLRSTFMRFQKTNEFMQWEEIYQLQKDQSALT</sequence>
<dbReference type="InterPro" id="IPR044926">
    <property type="entry name" value="RGS_subdomain_2"/>
</dbReference>
<feature type="domain" description="RGS" evidence="1">
    <location>
        <begin position="26"/>
        <end position="122"/>
    </location>
</feature>
<dbReference type="InterPro" id="IPR016137">
    <property type="entry name" value="RGS"/>
</dbReference>
<accession>A0AA88KQX3</accession>
<dbReference type="Proteomes" id="UP000816034">
    <property type="component" value="Unassembled WGS sequence"/>
</dbReference>
<dbReference type="SUPFAM" id="SSF48097">
    <property type="entry name" value="Regulator of G-protein signaling, RGS"/>
    <property type="match status" value="1"/>
</dbReference>
<dbReference type="AlphaFoldDB" id="A0AA88KQX3"/>
<organism evidence="2 3">
    <name type="scientific">Naegleria lovaniensis</name>
    <name type="common">Amoeba</name>
    <dbReference type="NCBI Taxonomy" id="51637"/>
    <lineage>
        <taxon>Eukaryota</taxon>
        <taxon>Discoba</taxon>
        <taxon>Heterolobosea</taxon>
        <taxon>Tetramitia</taxon>
        <taxon>Eutetramitia</taxon>
        <taxon>Vahlkampfiidae</taxon>
        <taxon>Naegleria</taxon>
    </lineage>
</organism>
<keyword evidence="3" id="KW-1185">Reference proteome</keyword>
<reference evidence="2 3" key="1">
    <citation type="journal article" date="2018" name="BMC Genomics">
        <title>The genome of Naegleria lovaniensis, the basis for a comparative approach to unravel pathogenicity factors of the human pathogenic amoeba N. fowleri.</title>
        <authorList>
            <person name="Liechti N."/>
            <person name="Schurch N."/>
            <person name="Bruggmann R."/>
            <person name="Wittwer M."/>
        </authorList>
    </citation>
    <scope>NUCLEOTIDE SEQUENCE [LARGE SCALE GENOMIC DNA]</scope>
    <source>
        <strain evidence="2 3">ATCC 30569</strain>
    </source>
</reference>
<gene>
    <name evidence="2" type="ORF">C9374_001882</name>
</gene>
<proteinExistence type="predicted"/>
<evidence type="ECO:0000313" key="3">
    <source>
        <dbReference type="Proteomes" id="UP000816034"/>
    </source>
</evidence>